<evidence type="ECO:0000256" key="3">
    <source>
        <dbReference type="ARBA" id="ARBA00022676"/>
    </source>
</evidence>
<dbReference type="Proteomes" id="UP000019116">
    <property type="component" value="Chromosome 3D"/>
</dbReference>
<dbReference type="InterPro" id="IPR040911">
    <property type="entry name" value="Exostosin_GT47"/>
</dbReference>
<dbReference type="STRING" id="4565.A0A3B6GRU2"/>
<dbReference type="InterPro" id="IPR004263">
    <property type="entry name" value="Exostosin"/>
</dbReference>
<evidence type="ECO:0000256" key="5">
    <source>
        <dbReference type="ARBA" id="ARBA00023034"/>
    </source>
</evidence>
<reference evidence="7" key="1">
    <citation type="submission" date="2018-08" db="EMBL/GenBank/DDBJ databases">
        <authorList>
            <person name="Rossello M."/>
        </authorList>
    </citation>
    <scope>NUCLEOTIDE SEQUENCE [LARGE SCALE GENOMIC DNA]</scope>
    <source>
        <strain evidence="7">cv. Chinese Spring</strain>
    </source>
</reference>
<dbReference type="Gramene" id="TraesCAD_scaffold_072677_01G000200.1">
    <property type="protein sequence ID" value="TraesCAD_scaffold_072677_01G000200.1"/>
    <property type="gene ID" value="TraesCAD_scaffold_072677_01G000200"/>
</dbReference>
<dbReference type="PANTHER" id="PTHR11062">
    <property type="entry name" value="EXOSTOSIN HEPARAN SULFATE GLYCOSYLTRANSFERASE -RELATED"/>
    <property type="match status" value="1"/>
</dbReference>
<dbReference type="Gramene" id="TraesLDM3D03G01822330.1">
    <property type="protein sequence ID" value="TraesLDM3D03G01822330.1.CDS1"/>
    <property type="gene ID" value="TraesLDM3D03G01822330"/>
</dbReference>
<proteinExistence type="inferred from homology"/>
<dbReference type="Gramene" id="TraesROB_scaffold_024061_01G000200.1">
    <property type="protein sequence ID" value="TraesROB_scaffold_024061_01G000200.1"/>
    <property type="gene ID" value="TraesROB_scaffold_024061_01G000200"/>
</dbReference>
<dbReference type="Gramene" id="TraesRN3D0100199600.1">
    <property type="protein sequence ID" value="TraesRN3D0100199600.1"/>
    <property type="gene ID" value="TraesRN3D0100199600"/>
</dbReference>
<dbReference type="Gramene" id="TraesCLE_scaffold_075114_01G000300.1">
    <property type="protein sequence ID" value="TraesCLE_scaffold_075114_01G000300.1"/>
    <property type="gene ID" value="TraesCLE_scaffold_075114_01G000300"/>
</dbReference>
<comment type="subcellular location">
    <subcellularLocation>
        <location evidence="1">Golgi apparatus membrane</location>
        <topology evidence="1">Single-pass type II membrane protein</topology>
    </subcellularLocation>
</comment>
<dbReference type="Gramene" id="TraesPARA_EIv1.0_1070770.1">
    <property type="protein sequence ID" value="TraesPARA_EIv1.0_1070770.1.CDS1"/>
    <property type="gene ID" value="TraesPARA_EIv1.0_1070770"/>
</dbReference>
<evidence type="ECO:0000256" key="2">
    <source>
        <dbReference type="ARBA" id="ARBA00010271"/>
    </source>
</evidence>
<dbReference type="Pfam" id="PF03016">
    <property type="entry name" value="Exostosin_GT47"/>
    <property type="match status" value="1"/>
</dbReference>
<organism evidence="7">
    <name type="scientific">Triticum aestivum</name>
    <name type="common">Wheat</name>
    <dbReference type="NCBI Taxonomy" id="4565"/>
    <lineage>
        <taxon>Eukaryota</taxon>
        <taxon>Viridiplantae</taxon>
        <taxon>Streptophyta</taxon>
        <taxon>Embryophyta</taxon>
        <taxon>Tracheophyta</taxon>
        <taxon>Spermatophyta</taxon>
        <taxon>Magnoliopsida</taxon>
        <taxon>Liliopsida</taxon>
        <taxon>Poales</taxon>
        <taxon>Poaceae</taxon>
        <taxon>BOP clade</taxon>
        <taxon>Pooideae</taxon>
        <taxon>Triticodae</taxon>
        <taxon>Triticeae</taxon>
        <taxon>Triticinae</taxon>
        <taxon>Triticum</taxon>
    </lineage>
</organism>
<sequence>MSRQRRHTAGTSHFVRQGDRRSMEMYGAAVPRPRLLLLLLLLLAAVFWVCVLYFRLSALISGVAIAPMERMVSFAAHYESRGEDGNKDSCRGRRVYIHELPPRFNADMLGGCASTDGRWPNMCEQVSNAGLGQPLPEPEDEGEGDGALSGAAGWYATQQFALDAIFHGRMLRYGCLTNDSSEAAAVFVPFYAGFDFARHLWGYDNATRDAASLDLERWLVGRPEWRRAGGRDHFLVAGRTAWDFRRHTCPSPTWGTNLLFLAAAKNMTVLVVESSTAPGHGNDVAVPYPTYFHPRADADVLRWQQRIKSAGRPWLMSFVGAPRPGDPRSIRSQIIAQCGASSACRQLGCASGASQCHTPADIMRLFQSSTFCLQPPGDSYTRRSAFDAMVAGCVPVFFHPASAYLQYRWHLPGDHATYSVFIPEDGVRVGNVSIEDTLRRIPGAVVRRMQEEVIRLVPRLVYADPRYSLDTVKDAFDVAVEGVLEKVAAETRKAETTDRRSSWLDKIIWSE</sequence>
<dbReference type="EnsemblPlants" id="TraesCS3D02G094100.1">
    <property type="protein sequence ID" value="TraesCS3D02G094100.1.cds1"/>
    <property type="gene ID" value="TraesCS3D02G094100"/>
</dbReference>
<gene>
    <name evidence="7" type="primary">LOC123074065</name>
</gene>
<keyword evidence="4" id="KW-0812">Transmembrane</keyword>
<name>A0A3B6GRU2_WHEAT</name>
<dbReference type="Gramene" id="TraesCS3D02G094100.1">
    <property type="protein sequence ID" value="TraesCS3D02G094100.1.cds1"/>
    <property type="gene ID" value="TraesCS3D02G094100"/>
</dbReference>
<dbReference type="Gramene" id="TraesCS3D03G0186200.1">
    <property type="protein sequence ID" value="TraesCS3D03G0186200.1.CDS1"/>
    <property type="gene ID" value="TraesCS3D03G0186200"/>
</dbReference>
<evidence type="ECO:0000259" key="6">
    <source>
        <dbReference type="Pfam" id="PF03016"/>
    </source>
</evidence>
<dbReference type="GO" id="GO:0000139">
    <property type="term" value="C:Golgi membrane"/>
    <property type="evidence" value="ECO:0007669"/>
    <property type="project" value="UniProtKB-SubCell"/>
</dbReference>
<dbReference type="PaxDb" id="4565-Traes_3B_80B4E7C02.1"/>
<dbReference type="Gramene" id="TraesKAR3D01G0042950.1">
    <property type="protein sequence ID" value="cds.TraesKAR3D01G0042950.1"/>
    <property type="gene ID" value="TraesKAR3D01G0042950"/>
</dbReference>
<evidence type="ECO:0000313" key="8">
    <source>
        <dbReference type="Proteomes" id="UP000019116"/>
    </source>
</evidence>
<dbReference type="PANTHER" id="PTHR11062:SF189">
    <property type="entry name" value="EXOSTOSIN GT47 DOMAIN-CONTAINING PROTEIN"/>
    <property type="match status" value="1"/>
</dbReference>
<dbReference type="GO" id="GO:0016757">
    <property type="term" value="F:glycosyltransferase activity"/>
    <property type="evidence" value="ECO:0007669"/>
    <property type="project" value="UniProtKB-KW"/>
</dbReference>
<evidence type="ECO:0000256" key="1">
    <source>
        <dbReference type="ARBA" id="ARBA00004323"/>
    </source>
</evidence>
<dbReference type="Gramene" id="TraesJUL3D03G01841700.1">
    <property type="protein sequence ID" value="TraesJUL3D03G01841700.1.CDS1"/>
    <property type="gene ID" value="TraesJUL3D03G01841700"/>
</dbReference>
<dbReference type="OrthoDB" id="1924787at2759"/>
<feature type="domain" description="Exostosin GT47" evidence="6">
    <location>
        <begin position="89"/>
        <end position="435"/>
    </location>
</feature>
<reference evidence="7" key="2">
    <citation type="submission" date="2018-10" db="UniProtKB">
        <authorList>
            <consortium name="EnsemblPlants"/>
        </authorList>
    </citation>
    <scope>IDENTIFICATION</scope>
</reference>
<evidence type="ECO:0000313" key="7">
    <source>
        <dbReference type="EnsemblPlants" id="TraesCS3D02G094100.1.cds1"/>
    </source>
</evidence>
<accession>A0A3B6GRU2</accession>
<keyword evidence="5" id="KW-0333">Golgi apparatus</keyword>
<keyword evidence="3" id="KW-0328">Glycosyltransferase</keyword>
<dbReference type="Gramene" id="TraesWEE_scaffold_046295_01G000200.1">
    <property type="protein sequence ID" value="TraesWEE_scaffold_046295_01G000200.1"/>
    <property type="gene ID" value="TraesWEE_scaffold_046295_01G000200"/>
</dbReference>
<keyword evidence="8" id="KW-1185">Reference proteome</keyword>
<keyword evidence="3" id="KW-0808">Transferase</keyword>
<dbReference type="Gramene" id="TraesSTA3D03G01818300.1">
    <property type="protein sequence ID" value="TraesSTA3D03G01818300.1.CDS1"/>
    <property type="gene ID" value="TraesSTA3D03G01818300"/>
</dbReference>
<dbReference type="AlphaFoldDB" id="A0A3B6GRU2"/>
<dbReference type="Gramene" id="TraesMAC3D03G01821980.1">
    <property type="protein sequence ID" value="TraesMAC3D03G01821980.1.CDS1"/>
    <property type="gene ID" value="TraesMAC3D03G01821980"/>
</dbReference>
<protein>
    <recommendedName>
        <fullName evidence="6">Exostosin GT47 domain-containing protein</fullName>
    </recommendedName>
</protein>
<evidence type="ECO:0000256" key="4">
    <source>
        <dbReference type="ARBA" id="ARBA00022968"/>
    </source>
</evidence>
<comment type="similarity">
    <text evidence="2">Belongs to the glycosyltransferase 47 family.</text>
</comment>
<keyword evidence="4" id="KW-0735">Signal-anchor</keyword>